<dbReference type="GO" id="GO:0000009">
    <property type="term" value="F:alpha-1,6-mannosyltransferase activity"/>
    <property type="evidence" value="ECO:0007669"/>
    <property type="project" value="InterPro"/>
</dbReference>
<dbReference type="Proteomes" id="UP000758603">
    <property type="component" value="Unassembled WGS sequence"/>
</dbReference>
<dbReference type="GO" id="GO:0006487">
    <property type="term" value="P:protein N-linked glycosylation"/>
    <property type="evidence" value="ECO:0007669"/>
    <property type="project" value="TreeGrafter"/>
</dbReference>
<dbReference type="Pfam" id="PF04488">
    <property type="entry name" value="Gly_transf_sug"/>
    <property type="match status" value="1"/>
</dbReference>
<gene>
    <name evidence="2" type="ORF">BKA67DRAFT_595091</name>
</gene>
<evidence type="ECO:0000313" key="3">
    <source>
        <dbReference type="Proteomes" id="UP000758603"/>
    </source>
</evidence>
<accession>A0A9P8UC38</accession>
<name>A0A9P8UC38_9PEZI</name>
<dbReference type="OrthoDB" id="409543at2759"/>
<dbReference type="PANTHER" id="PTHR31834">
    <property type="entry name" value="INITIATION-SPECIFIC ALPHA-1,6-MANNOSYLTRANSFERASE"/>
    <property type="match status" value="1"/>
</dbReference>
<sequence>MWFKLGPKGLGSDARVWTASCIDQNPGYDVQFLTDESAAGFVNESFAHRPDIVDTYNALTVPILKADLLRYLLLYAEGGVWFDLDASCEGIPIDDWIPPELEERADLVVGWEFDAGYRFQFRQFTTWAVLSRRGVSHLMAVVDDIVDAVHEAARAHNTTVSMLDKNMVGDVVDFTGPIRFAQSVMKSIDRSTNMAYKWDDYHGLLEPKLAGNILILPGYSFAASCNTYEPRDQHRIRPPLVEHHYAGTWKNDYGGERIE</sequence>
<proteinExistence type="inferred from homology"/>
<dbReference type="EMBL" id="JAGPXC010000009">
    <property type="protein sequence ID" value="KAH6646907.1"/>
    <property type="molecule type" value="Genomic_DNA"/>
</dbReference>
<keyword evidence="3" id="KW-1185">Reference proteome</keyword>
<dbReference type="SUPFAM" id="SSF53448">
    <property type="entry name" value="Nucleotide-diphospho-sugar transferases"/>
    <property type="match status" value="1"/>
</dbReference>
<evidence type="ECO:0000313" key="2">
    <source>
        <dbReference type="EMBL" id="KAH6646907.1"/>
    </source>
</evidence>
<dbReference type="PANTHER" id="PTHR31834:SF8">
    <property type="entry name" value="TRANSFERASE, PUTATIVE (AFU_ORTHOLOGUE AFUA_6G14040)-RELATED"/>
    <property type="match status" value="1"/>
</dbReference>
<dbReference type="GO" id="GO:0000136">
    <property type="term" value="C:mannan polymerase complex"/>
    <property type="evidence" value="ECO:0007669"/>
    <property type="project" value="TreeGrafter"/>
</dbReference>
<comment type="similarity">
    <text evidence="1">Belongs to the glycosyltransferase 32 family.</text>
</comment>
<comment type="caution">
    <text evidence="2">The sequence shown here is derived from an EMBL/GenBank/DDBJ whole genome shotgun (WGS) entry which is preliminary data.</text>
</comment>
<dbReference type="InterPro" id="IPR029044">
    <property type="entry name" value="Nucleotide-diphossugar_trans"/>
</dbReference>
<protein>
    <submittedName>
        <fullName evidence="2">Uncharacterized protein</fullName>
    </submittedName>
</protein>
<reference evidence="2" key="1">
    <citation type="journal article" date="2021" name="Nat. Commun.">
        <title>Genetic determinants of endophytism in the Arabidopsis root mycobiome.</title>
        <authorList>
            <person name="Mesny F."/>
            <person name="Miyauchi S."/>
            <person name="Thiergart T."/>
            <person name="Pickel B."/>
            <person name="Atanasova L."/>
            <person name="Karlsson M."/>
            <person name="Huettel B."/>
            <person name="Barry K.W."/>
            <person name="Haridas S."/>
            <person name="Chen C."/>
            <person name="Bauer D."/>
            <person name="Andreopoulos W."/>
            <person name="Pangilinan J."/>
            <person name="LaButti K."/>
            <person name="Riley R."/>
            <person name="Lipzen A."/>
            <person name="Clum A."/>
            <person name="Drula E."/>
            <person name="Henrissat B."/>
            <person name="Kohler A."/>
            <person name="Grigoriev I.V."/>
            <person name="Martin F.M."/>
            <person name="Hacquard S."/>
        </authorList>
    </citation>
    <scope>NUCLEOTIDE SEQUENCE</scope>
    <source>
        <strain evidence="2">MPI-SDFR-AT-0073</strain>
    </source>
</reference>
<dbReference type="Gene3D" id="3.90.550.20">
    <property type="match status" value="1"/>
</dbReference>
<dbReference type="GeneID" id="70134012"/>
<organism evidence="2 3">
    <name type="scientific">Truncatella angustata</name>
    <dbReference type="NCBI Taxonomy" id="152316"/>
    <lineage>
        <taxon>Eukaryota</taxon>
        <taxon>Fungi</taxon>
        <taxon>Dikarya</taxon>
        <taxon>Ascomycota</taxon>
        <taxon>Pezizomycotina</taxon>
        <taxon>Sordariomycetes</taxon>
        <taxon>Xylariomycetidae</taxon>
        <taxon>Amphisphaeriales</taxon>
        <taxon>Sporocadaceae</taxon>
        <taxon>Truncatella</taxon>
    </lineage>
</organism>
<dbReference type="InterPro" id="IPR007577">
    <property type="entry name" value="GlycoTrfase_DXD_sugar-bd_CS"/>
</dbReference>
<evidence type="ECO:0000256" key="1">
    <source>
        <dbReference type="ARBA" id="ARBA00009003"/>
    </source>
</evidence>
<dbReference type="InterPro" id="IPR039367">
    <property type="entry name" value="Och1-like"/>
</dbReference>
<dbReference type="RefSeq" id="XP_045953421.1">
    <property type="nucleotide sequence ID" value="XM_046105121.1"/>
</dbReference>
<dbReference type="AlphaFoldDB" id="A0A9P8UC38"/>